<proteinExistence type="predicted"/>
<dbReference type="Proteomes" id="UP000250235">
    <property type="component" value="Unassembled WGS sequence"/>
</dbReference>
<evidence type="ECO:0000313" key="1">
    <source>
        <dbReference type="EMBL" id="KZV15076.1"/>
    </source>
</evidence>
<organism evidence="1 2">
    <name type="scientific">Dorcoceras hygrometricum</name>
    <dbReference type="NCBI Taxonomy" id="472368"/>
    <lineage>
        <taxon>Eukaryota</taxon>
        <taxon>Viridiplantae</taxon>
        <taxon>Streptophyta</taxon>
        <taxon>Embryophyta</taxon>
        <taxon>Tracheophyta</taxon>
        <taxon>Spermatophyta</taxon>
        <taxon>Magnoliopsida</taxon>
        <taxon>eudicotyledons</taxon>
        <taxon>Gunneridae</taxon>
        <taxon>Pentapetalae</taxon>
        <taxon>asterids</taxon>
        <taxon>lamiids</taxon>
        <taxon>Lamiales</taxon>
        <taxon>Gesneriaceae</taxon>
        <taxon>Didymocarpoideae</taxon>
        <taxon>Trichosporeae</taxon>
        <taxon>Loxocarpinae</taxon>
        <taxon>Dorcoceras</taxon>
    </lineage>
</organism>
<accession>A0A2Z7A0P6</accession>
<name>A0A2Z7A0P6_9LAMI</name>
<protein>
    <submittedName>
        <fullName evidence="1">Uncharacterized protein</fullName>
    </submittedName>
</protein>
<keyword evidence="2" id="KW-1185">Reference proteome</keyword>
<dbReference type="AlphaFoldDB" id="A0A2Z7A0P6"/>
<sequence length="92" mass="10221">MYAAICLRKFGVKSPISPLLPDRNDPLEDLILHLVCRPDPTAVKLQELLSTNAHQLAVDLNDSLKFVACTPAHTWVHDQLAHQLPHECASCD</sequence>
<dbReference type="EMBL" id="KV020132">
    <property type="protein sequence ID" value="KZV15076.1"/>
    <property type="molecule type" value="Genomic_DNA"/>
</dbReference>
<evidence type="ECO:0000313" key="2">
    <source>
        <dbReference type="Proteomes" id="UP000250235"/>
    </source>
</evidence>
<gene>
    <name evidence="1" type="ORF">F511_37478</name>
</gene>
<reference evidence="1 2" key="1">
    <citation type="journal article" date="2015" name="Proc. Natl. Acad. Sci. U.S.A.">
        <title>The resurrection genome of Boea hygrometrica: A blueprint for survival of dehydration.</title>
        <authorList>
            <person name="Xiao L."/>
            <person name="Yang G."/>
            <person name="Zhang L."/>
            <person name="Yang X."/>
            <person name="Zhao S."/>
            <person name="Ji Z."/>
            <person name="Zhou Q."/>
            <person name="Hu M."/>
            <person name="Wang Y."/>
            <person name="Chen M."/>
            <person name="Xu Y."/>
            <person name="Jin H."/>
            <person name="Xiao X."/>
            <person name="Hu G."/>
            <person name="Bao F."/>
            <person name="Hu Y."/>
            <person name="Wan P."/>
            <person name="Li L."/>
            <person name="Deng X."/>
            <person name="Kuang T."/>
            <person name="Xiang C."/>
            <person name="Zhu J.K."/>
            <person name="Oliver M.J."/>
            <person name="He Y."/>
        </authorList>
    </citation>
    <scope>NUCLEOTIDE SEQUENCE [LARGE SCALE GENOMIC DNA]</scope>
    <source>
        <strain evidence="2">cv. XS01</strain>
    </source>
</reference>